<dbReference type="VEuPathDB" id="AmoebaDB:DICPUDRAFT_91663"/>
<gene>
    <name evidence="1" type="ORF">DICPUDRAFT_91663</name>
</gene>
<keyword evidence="2" id="KW-1185">Reference proteome</keyword>
<evidence type="ECO:0000313" key="1">
    <source>
        <dbReference type="EMBL" id="EGC37280.1"/>
    </source>
</evidence>
<dbReference type="EMBL" id="GL871003">
    <property type="protein sequence ID" value="EGC37280.1"/>
    <property type="molecule type" value="Genomic_DNA"/>
</dbReference>
<accession>F0ZFH9</accession>
<dbReference type="eggNOG" id="ENOG502RSPT">
    <property type="taxonomic scope" value="Eukaryota"/>
</dbReference>
<protein>
    <submittedName>
        <fullName evidence="1">Uncharacterized protein</fullName>
    </submittedName>
</protein>
<name>F0ZFH9_DICPU</name>
<dbReference type="InParanoid" id="F0ZFH9"/>
<dbReference type="RefSeq" id="XP_003286168.1">
    <property type="nucleotide sequence ID" value="XM_003286120.1"/>
</dbReference>
<organism evidence="1 2">
    <name type="scientific">Dictyostelium purpureum</name>
    <name type="common">Slime mold</name>
    <dbReference type="NCBI Taxonomy" id="5786"/>
    <lineage>
        <taxon>Eukaryota</taxon>
        <taxon>Amoebozoa</taxon>
        <taxon>Evosea</taxon>
        <taxon>Eumycetozoa</taxon>
        <taxon>Dictyostelia</taxon>
        <taxon>Dictyosteliales</taxon>
        <taxon>Dictyosteliaceae</taxon>
        <taxon>Dictyostelium</taxon>
    </lineage>
</organism>
<sequence length="207" mass="24968">MNYGEIQNYFEHFQYQCIFEHPITQNYGCVGWFIFNKIKKAKLFRVETGSKFFQQLLTFYSILVQNNSFSNPNSFVNNQKIEYFFKCLIKLKDIKKILENIRLSTKDLTPIKFTLDILEHHYRTNDSPIFSFYFEILSVSEMFYSKISNDKLSIVNRHLDMVLSSIKDYRKIITVHDRKNIHLDYIKKQLWSLRNLTDLNTIDSYYQ</sequence>
<reference evidence="2" key="1">
    <citation type="journal article" date="2011" name="Genome Biol.">
        <title>Comparative genomics of the social amoebae Dictyostelium discoideum and Dictyostelium purpureum.</title>
        <authorList>
            <consortium name="US DOE Joint Genome Institute (JGI-PGF)"/>
            <person name="Sucgang R."/>
            <person name="Kuo A."/>
            <person name="Tian X."/>
            <person name="Salerno W."/>
            <person name="Parikh A."/>
            <person name="Feasley C.L."/>
            <person name="Dalin E."/>
            <person name="Tu H."/>
            <person name="Huang E."/>
            <person name="Barry K."/>
            <person name="Lindquist E."/>
            <person name="Shapiro H."/>
            <person name="Bruce D."/>
            <person name="Schmutz J."/>
            <person name="Salamov A."/>
            <person name="Fey P."/>
            <person name="Gaudet P."/>
            <person name="Anjard C."/>
            <person name="Babu M.M."/>
            <person name="Basu S."/>
            <person name="Bushmanova Y."/>
            <person name="van der Wel H."/>
            <person name="Katoh-Kurasawa M."/>
            <person name="Dinh C."/>
            <person name="Coutinho P.M."/>
            <person name="Saito T."/>
            <person name="Elias M."/>
            <person name="Schaap P."/>
            <person name="Kay R.R."/>
            <person name="Henrissat B."/>
            <person name="Eichinger L."/>
            <person name="Rivero F."/>
            <person name="Putnam N.H."/>
            <person name="West C.M."/>
            <person name="Loomis W.F."/>
            <person name="Chisholm R.L."/>
            <person name="Shaulsky G."/>
            <person name="Strassmann J.E."/>
            <person name="Queller D.C."/>
            <person name="Kuspa A."/>
            <person name="Grigoriev I.V."/>
        </authorList>
    </citation>
    <scope>NUCLEOTIDE SEQUENCE [LARGE SCALE GENOMIC DNA]</scope>
    <source>
        <strain evidence="2">QSDP1</strain>
    </source>
</reference>
<proteinExistence type="predicted"/>
<dbReference type="AlphaFoldDB" id="F0ZFH9"/>
<dbReference type="KEGG" id="dpp:DICPUDRAFT_91663"/>
<dbReference type="Proteomes" id="UP000001064">
    <property type="component" value="Unassembled WGS sequence"/>
</dbReference>
<dbReference type="OrthoDB" id="20775at2759"/>
<dbReference type="GeneID" id="10500116"/>
<evidence type="ECO:0000313" key="2">
    <source>
        <dbReference type="Proteomes" id="UP000001064"/>
    </source>
</evidence>